<dbReference type="Gene3D" id="1.25.40.10">
    <property type="entry name" value="Tetratricopeptide repeat domain"/>
    <property type="match status" value="1"/>
</dbReference>
<name>A0A538TX05_UNCEI</name>
<dbReference type="PROSITE" id="PS51257">
    <property type="entry name" value="PROKAR_LIPOPROTEIN"/>
    <property type="match status" value="1"/>
</dbReference>
<dbReference type="PROSITE" id="PS50005">
    <property type="entry name" value="TPR"/>
    <property type="match status" value="1"/>
</dbReference>
<keyword evidence="1" id="KW-0802">TPR repeat</keyword>
<evidence type="ECO:0000313" key="3">
    <source>
        <dbReference type="Proteomes" id="UP000316609"/>
    </source>
</evidence>
<dbReference type="InterPro" id="IPR019734">
    <property type="entry name" value="TPR_rpt"/>
</dbReference>
<evidence type="ECO:0000313" key="2">
    <source>
        <dbReference type="EMBL" id="TMQ68164.1"/>
    </source>
</evidence>
<comment type="caution">
    <text evidence="2">The sequence shown here is derived from an EMBL/GenBank/DDBJ whole genome shotgun (WGS) entry which is preliminary data.</text>
</comment>
<protein>
    <submittedName>
        <fullName evidence="2">Tetratricopeptide repeat protein</fullName>
    </submittedName>
</protein>
<dbReference type="SUPFAM" id="SSF48452">
    <property type="entry name" value="TPR-like"/>
    <property type="match status" value="1"/>
</dbReference>
<dbReference type="EMBL" id="VBOY01000014">
    <property type="protein sequence ID" value="TMQ68164.1"/>
    <property type="molecule type" value="Genomic_DNA"/>
</dbReference>
<gene>
    <name evidence="2" type="ORF">E6K78_02225</name>
</gene>
<dbReference type="SMART" id="SM00028">
    <property type="entry name" value="TPR"/>
    <property type="match status" value="2"/>
</dbReference>
<dbReference type="InterPro" id="IPR011990">
    <property type="entry name" value="TPR-like_helical_dom_sf"/>
</dbReference>
<evidence type="ECO:0000256" key="1">
    <source>
        <dbReference type="PROSITE-ProRule" id="PRU00339"/>
    </source>
</evidence>
<organism evidence="2 3">
    <name type="scientific">Eiseniibacteriota bacterium</name>
    <dbReference type="NCBI Taxonomy" id="2212470"/>
    <lineage>
        <taxon>Bacteria</taxon>
        <taxon>Candidatus Eiseniibacteriota</taxon>
    </lineage>
</organism>
<accession>A0A538TX05</accession>
<feature type="repeat" description="TPR" evidence="1">
    <location>
        <begin position="85"/>
        <end position="118"/>
    </location>
</feature>
<proteinExistence type="predicted"/>
<sequence length="121" mass="12748">MRAAKRGSLATSGRRRGLGVVAAMTLLLVSGCGAKPKNPDPGASRPSQTRSQALIDAGNQAYRDGNYSLAARRYAAATEVKSDDPAAYYGLGMALAKLGRDEEARVAYARARELARSHKGP</sequence>
<dbReference type="Proteomes" id="UP000316609">
    <property type="component" value="Unassembled WGS sequence"/>
</dbReference>
<dbReference type="Pfam" id="PF13432">
    <property type="entry name" value="TPR_16"/>
    <property type="match status" value="1"/>
</dbReference>
<dbReference type="AlphaFoldDB" id="A0A538TX05"/>
<reference evidence="2 3" key="1">
    <citation type="journal article" date="2019" name="Nat. Microbiol.">
        <title>Mediterranean grassland soil C-N compound turnover is dependent on rainfall and depth, and is mediated by genomically divergent microorganisms.</title>
        <authorList>
            <person name="Diamond S."/>
            <person name="Andeer P.F."/>
            <person name="Li Z."/>
            <person name="Crits-Christoph A."/>
            <person name="Burstein D."/>
            <person name="Anantharaman K."/>
            <person name="Lane K.R."/>
            <person name="Thomas B.C."/>
            <person name="Pan C."/>
            <person name="Northen T.R."/>
            <person name="Banfield J.F."/>
        </authorList>
    </citation>
    <scope>NUCLEOTIDE SEQUENCE [LARGE SCALE GENOMIC DNA]</scope>
    <source>
        <strain evidence="2">WS_8</strain>
    </source>
</reference>